<dbReference type="SUPFAM" id="SSF54631">
    <property type="entry name" value="CBS-domain pair"/>
    <property type="match status" value="1"/>
</dbReference>
<dbReference type="AlphaFoldDB" id="A0AAQ0HJM6"/>
<keyword evidence="3" id="KW-0547">Nucleotide-binding</keyword>
<reference evidence="8 9" key="1">
    <citation type="submission" date="2018-08" db="EMBL/GenBank/DDBJ databases">
        <title>Genomic Encyclopedia of Archaeal and Bacterial Type Strains, Phase II (KMG-II): from individual species to whole genera.</title>
        <authorList>
            <person name="Goeker M."/>
        </authorList>
    </citation>
    <scope>NUCLEOTIDE SEQUENCE [LARGE SCALE GENOMIC DNA]</scope>
    <source>
        <strain evidence="8 9">DSM 582</strain>
    </source>
</reference>
<dbReference type="InterPro" id="IPR017871">
    <property type="entry name" value="ABC_transporter-like_CS"/>
</dbReference>
<evidence type="ECO:0000313" key="8">
    <source>
        <dbReference type="EMBL" id="REG54379.1"/>
    </source>
</evidence>
<evidence type="ECO:0000259" key="7">
    <source>
        <dbReference type="PROSITE" id="PS51371"/>
    </source>
</evidence>
<evidence type="ECO:0000313" key="9">
    <source>
        <dbReference type="Proteomes" id="UP000256794"/>
    </source>
</evidence>
<dbReference type="PROSITE" id="PS00211">
    <property type="entry name" value="ABC_TRANSPORTER_1"/>
    <property type="match status" value="1"/>
</dbReference>
<dbReference type="SUPFAM" id="SSF52540">
    <property type="entry name" value="P-loop containing nucleoside triphosphate hydrolases"/>
    <property type="match status" value="1"/>
</dbReference>
<feature type="domain" description="ABC transporter" evidence="6">
    <location>
        <begin position="2"/>
        <end position="236"/>
    </location>
</feature>
<dbReference type="InterPro" id="IPR046342">
    <property type="entry name" value="CBS_dom_sf"/>
</dbReference>
<evidence type="ECO:0000256" key="2">
    <source>
        <dbReference type="ARBA" id="ARBA00022448"/>
    </source>
</evidence>
<keyword evidence="2" id="KW-0813">Transport</keyword>
<dbReference type="InterPro" id="IPR003593">
    <property type="entry name" value="AAA+_ATPase"/>
</dbReference>
<dbReference type="InterPro" id="IPR003439">
    <property type="entry name" value="ABC_transporter-like_ATP-bd"/>
</dbReference>
<dbReference type="Proteomes" id="UP000256794">
    <property type="component" value="Unassembled WGS sequence"/>
</dbReference>
<dbReference type="InterPro" id="IPR027417">
    <property type="entry name" value="P-loop_NTPase"/>
</dbReference>
<dbReference type="FunFam" id="3.40.50.300:FF:000425">
    <property type="entry name" value="Probable ABC transporter, ATP-binding subunit"/>
    <property type="match status" value="1"/>
</dbReference>
<evidence type="ECO:0000256" key="1">
    <source>
        <dbReference type="ARBA" id="ARBA00005417"/>
    </source>
</evidence>
<dbReference type="PANTHER" id="PTHR43117:SF5">
    <property type="entry name" value="GLYCINE BETAINE UPTAKE SYSTEM ATP-BINDING PROTEIN YEHX"/>
    <property type="match status" value="1"/>
</dbReference>
<dbReference type="GO" id="GO:0016887">
    <property type="term" value="F:ATP hydrolysis activity"/>
    <property type="evidence" value="ECO:0007669"/>
    <property type="project" value="InterPro"/>
</dbReference>
<comment type="caution">
    <text evidence="8">The sequence shown here is derived from an EMBL/GenBank/DDBJ whole genome shotgun (WGS) entry which is preliminary data.</text>
</comment>
<dbReference type="Gene3D" id="3.40.50.300">
    <property type="entry name" value="P-loop containing nucleotide triphosphate hydrolases"/>
    <property type="match status" value="1"/>
</dbReference>
<organism evidence="8 9">
    <name type="scientific">Paracoccus versutus</name>
    <name type="common">Thiobacillus versutus</name>
    <dbReference type="NCBI Taxonomy" id="34007"/>
    <lineage>
        <taxon>Bacteria</taxon>
        <taxon>Pseudomonadati</taxon>
        <taxon>Pseudomonadota</taxon>
        <taxon>Alphaproteobacteria</taxon>
        <taxon>Rhodobacterales</taxon>
        <taxon>Paracoccaceae</taxon>
        <taxon>Paracoccus</taxon>
    </lineage>
</organism>
<gene>
    <name evidence="8" type="ORF">ATH84_1004175</name>
</gene>
<proteinExistence type="inferred from homology"/>
<dbReference type="SMART" id="SM00382">
    <property type="entry name" value="AAA"/>
    <property type="match status" value="1"/>
</dbReference>
<dbReference type="EMBL" id="QUMX01000004">
    <property type="protein sequence ID" value="REG54379.1"/>
    <property type="molecule type" value="Genomic_DNA"/>
</dbReference>
<keyword evidence="4 8" id="KW-0067">ATP-binding</keyword>
<evidence type="ECO:0000256" key="5">
    <source>
        <dbReference type="PROSITE-ProRule" id="PRU00703"/>
    </source>
</evidence>
<keyword evidence="5" id="KW-0129">CBS domain</keyword>
<comment type="similarity">
    <text evidence="1">Belongs to the ABC transporter superfamily.</text>
</comment>
<protein>
    <submittedName>
        <fullName evidence="8">Osmoprotectant transport system ATP-binding protein</fullName>
    </submittedName>
</protein>
<name>A0AAQ0HJM6_PARVE</name>
<dbReference type="Pfam" id="PF00005">
    <property type="entry name" value="ABC_tran"/>
    <property type="match status" value="1"/>
</dbReference>
<dbReference type="Gene3D" id="3.10.580.10">
    <property type="entry name" value="CBS-domain"/>
    <property type="match status" value="1"/>
</dbReference>
<keyword evidence="9" id="KW-1185">Reference proteome</keyword>
<evidence type="ECO:0000259" key="6">
    <source>
        <dbReference type="PROSITE" id="PS50893"/>
    </source>
</evidence>
<sequence length="314" mass="33782">MIEIEALTKTYGGRPVVDGVTARFARGTLTAIVGSSGSGKTTLLRMINRLVEPSAGRVLIDGKDVARIPEVSLRQGIGYVIQGYGLFPHWTAARNIGVVPTLLGWPRSRIKARTQELLHMLQLDPAEIGPRYPHQLSGGQAQRIGVARALAARPEVLLMDEPFGALDPLIRRQAQRDLTRIRRQLGTTVVLVTHDMNEALYLGDAIAVMRDGRFEQFGPPEDIVRAPATPFVADLVGETGRALRLLALKPVGTLLRAGQAQGDPVDAAASLSDALAEMIWTGRDRLPVVDGRGQGLGIVTRDDILAAGRQAPPA</sequence>
<dbReference type="InterPro" id="IPR000644">
    <property type="entry name" value="CBS_dom"/>
</dbReference>
<dbReference type="PROSITE" id="PS50893">
    <property type="entry name" value="ABC_TRANSPORTER_2"/>
    <property type="match status" value="1"/>
</dbReference>
<dbReference type="GO" id="GO:0015697">
    <property type="term" value="P:quaternary ammonium group transport"/>
    <property type="evidence" value="ECO:0007669"/>
    <property type="project" value="UniProtKB-ARBA"/>
</dbReference>
<evidence type="ECO:0000256" key="3">
    <source>
        <dbReference type="ARBA" id="ARBA00022741"/>
    </source>
</evidence>
<dbReference type="Pfam" id="PF00571">
    <property type="entry name" value="CBS"/>
    <property type="match status" value="1"/>
</dbReference>
<dbReference type="RefSeq" id="WP_036757985.1">
    <property type="nucleotide sequence ID" value="NZ_CP035286.1"/>
</dbReference>
<feature type="domain" description="CBS" evidence="7">
    <location>
        <begin position="254"/>
        <end position="314"/>
    </location>
</feature>
<evidence type="ECO:0000256" key="4">
    <source>
        <dbReference type="ARBA" id="ARBA00022840"/>
    </source>
</evidence>
<accession>A0AAQ0HJM6</accession>
<dbReference type="GO" id="GO:0005524">
    <property type="term" value="F:ATP binding"/>
    <property type="evidence" value="ECO:0007669"/>
    <property type="project" value="UniProtKB-KW"/>
</dbReference>
<dbReference type="PROSITE" id="PS51371">
    <property type="entry name" value="CBS"/>
    <property type="match status" value="1"/>
</dbReference>
<dbReference type="PANTHER" id="PTHR43117">
    <property type="entry name" value="OSMOPROTECTANT IMPORT ATP-BINDING PROTEIN OSMV"/>
    <property type="match status" value="1"/>
</dbReference>